<feature type="transmembrane region" description="Helical" evidence="1">
    <location>
        <begin position="25"/>
        <end position="51"/>
    </location>
</feature>
<dbReference type="EMBL" id="JAGISH010000006">
    <property type="protein sequence ID" value="MBP0483157.1"/>
    <property type="molecule type" value="Genomic_DNA"/>
</dbReference>
<feature type="transmembrane region" description="Helical" evidence="1">
    <location>
        <begin position="71"/>
        <end position="92"/>
    </location>
</feature>
<feature type="transmembrane region" description="Helical" evidence="1">
    <location>
        <begin position="273"/>
        <end position="293"/>
    </location>
</feature>
<keyword evidence="3" id="KW-0378">Hydrolase</keyword>
<keyword evidence="4" id="KW-1185">Reference proteome</keyword>
<dbReference type="PANTHER" id="PTHR36435:SF1">
    <property type="entry name" value="CAAX AMINO TERMINAL PROTEASE FAMILY PROTEIN"/>
    <property type="match status" value="1"/>
</dbReference>
<organism evidence="3 4">
    <name type="scientific">Sagittula salina</name>
    <dbReference type="NCBI Taxonomy" id="2820268"/>
    <lineage>
        <taxon>Bacteria</taxon>
        <taxon>Pseudomonadati</taxon>
        <taxon>Pseudomonadota</taxon>
        <taxon>Alphaproteobacteria</taxon>
        <taxon>Rhodobacterales</taxon>
        <taxon>Roseobacteraceae</taxon>
        <taxon>Sagittula</taxon>
    </lineage>
</organism>
<name>A0A940MQK2_9RHOB</name>
<feature type="transmembrane region" description="Helical" evidence="1">
    <location>
        <begin position="207"/>
        <end position="226"/>
    </location>
</feature>
<reference evidence="3" key="1">
    <citation type="submission" date="2021-03" db="EMBL/GenBank/DDBJ databases">
        <title>Sagittula salina sp. nov. strain M10.9X isolated from the marine waste.</title>
        <authorList>
            <person name="Satari L."/>
            <person name="Molina-Menor E."/>
            <person name="Vidal-Verdu A."/>
            <person name="Pascual J."/>
            <person name="Pereto J."/>
            <person name="Porcar M."/>
        </authorList>
    </citation>
    <scope>NUCLEOTIDE SEQUENCE</scope>
    <source>
        <strain evidence="3">M10.9X</strain>
    </source>
</reference>
<dbReference type="GO" id="GO:0008237">
    <property type="term" value="F:metallopeptidase activity"/>
    <property type="evidence" value="ECO:0007669"/>
    <property type="project" value="UniProtKB-KW"/>
</dbReference>
<dbReference type="PANTHER" id="PTHR36435">
    <property type="entry name" value="SLR1288 PROTEIN"/>
    <property type="match status" value="1"/>
</dbReference>
<accession>A0A940MQK2</accession>
<comment type="caution">
    <text evidence="3">The sequence shown here is derived from an EMBL/GenBank/DDBJ whole genome shotgun (WGS) entry which is preliminary data.</text>
</comment>
<protein>
    <submittedName>
        <fullName evidence="3">CPBP family intramembrane metalloprotease</fullName>
    </submittedName>
</protein>
<evidence type="ECO:0000256" key="1">
    <source>
        <dbReference type="SAM" id="Phobius"/>
    </source>
</evidence>
<dbReference type="InterPro" id="IPR052710">
    <property type="entry name" value="CAAX_protease"/>
</dbReference>
<sequence>MIRKPYERHAVMTVPARASAEIWRLALGLFVAALVMFGLARGVMALIASLVSDETALGLSAALQTAETPTGLLLLLFLMGAMGAGALVAAEVVHKRAARSLFGPARLFWRQFLRVLVVLVVLNAAIALLPPWPLAEATEPGLPPTQWLALLPLTLIGLLLQTGSEELLFRGYFQSQLAARLKHPAIWLTVPSAAFAIGHYAPETYGSNAFAIALWAFLFGVVAADLTARAGSLGPAIALHLVNNFVAIALVAMQGDMSGLALMQLPFGPDDEAAVAAWLPVDLATMGVSWLAARLAIRT</sequence>
<keyword evidence="1" id="KW-0812">Transmembrane</keyword>
<feature type="transmembrane region" description="Helical" evidence="1">
    <location>
        <begin position="184"/>
        <end position="201"/>
    </location>
</feature>
<keyword evidence="1" id="KW-1133">Transmembrane helix</keyword>
<dbReference type="Pfam" id="PF02517">
    <property type="entry name" value="Rce1-like"/>
    <property type="match status" value="1"/>
</dbReference>
<dbReference type="GO" id="GO:0004175">
    <property type="term" value="F:endopeptidase activity"/>
    <property type="evidence" value="ECO:0007669"/>
    <property type="project" value="UniProtKB-ARBA"/>
</dbReference>
<feature type="transmembrane region" description="Helical" evidence="1">
    <location>
        <begin position="233"/>
        <end position="253"/>
    </location>
</feature>
<feature type="domain" description="CAAX prenyl protease 2/Lysostaphin resistance protein A-like" evidence="2">
    <location>
        <begin position="149"/>
        <end position="246"/>
    </location>
</feature>
<feature type="transmembrane region" description="Helical" evidence="1">
    <location>
        <begin position="144"/>
        <end position="163"/>
    </location>
</feature>
<evidence type="ECO:0000313" key="3">
    <source>
        <dbReference type="EMBL" id="MBP0483157.1"/>
    </source>
</evidence>
<evidence type="ECO:0000313" key="4">
    <source>
        <dbReference type="Proteomes" id="UP000675940"/>
    </source>
</evidence>
<dbReference type="Proteomes" id="UP000675940">
    <property type="component" value="Unassembled WGS sequence"/>
</dbReference>
<dbReference type="InterPro" id="IPR003675">
    <property type="entry name" value="Rce1/LyrA-like_dom"/>
</dbReference>
<keyword evidence="3" id="KW-0482">Metalloprotease</keyword>
<keyword evidence="1" id="KW-0472">Membrane</keyword>
<dbReference type="GO" id="GO:0080120">
    <property type="term" value="P:CAAX-box protein maturation"/>
    <property type="evidence" value="ECO:0007669"/>
    <property type="project" value="UniProtKB-ARBA"/>
</dbReference>
<proteinExistence type="predicted"/>
<keyword evidence="3" id="KW-0645">Protease</keyword>
<evidence type="ECO:0000259" key="2">
    <source>
        <dbReference type="Pfam" id="PF02517"/>
    </source>
</evidence>
<dbReference type="AlphaFoldDB" id="A0A940MQK2"/>
<feature type="transmembrane region" description="Helical" evidence="1">
    <location>
        <begin position="112"/>
        <end position="132"/>
    </location>
</feature>
<dbReference type="RefSeq" id="WP_209361109.1">
    <property type="nucleotide sequence ID" value="NZ_JAGISH010000006.1"/>
</dbReference>
<gene>
    <name evidence="3" type="ORF">J5474_11725</name>
</gene>